<dbReference type="AlphaFoldDB" id="A0A5D6W0L7"/>
<organism evidence="2 3">
    <name type="scientific">Selenomonas ruminis</name>
    <dbReference type="NCBI Taxonomy" id="2593411"/>
    <lineage>
        <taxon>Bacteria</taxon>
        <taxon>Bacillati</taxon>
        <taxon>Bacillota</taxon>
        <taxon>Negativicutes</taxon>
        <taxon>Selenomonadales</taxon>
        <taxon>Selenomonadaceae</taxon>
        <taxon>Selenomonas</taxon>
    </lineage>
</organism>
<gene>
    <name evidence="2" type="ORF">FZ040_10150</name>
</gene>
<accession>A0A5D6W0L7</accession>
<proteinExistence type="predicted"/>
<dbReference type="RefSeq" id="WP_149171879.1">
    <property type="nucleotide sequence ID" value="NZ_VTOY01000009.1"/>
</dbReference>
<feature type="signal peptide" evidence="1">
    <location>
        <begin position="1"/>
        <end position="22"/>
    </location>
</feature>
<evidence type="ECO:0000313" key="3">
    <source>
        <dbReference type="Proteomes" id="UP000323646"/>
    </source>
</evidence>
<name>A0A5D6W0L7_9FIRM</name>
<keyword evidence="1" id="KW-0732">Signal</keyword>
<dbReference type="EMBL" id="VTOY01000009">
    <property type="protein sequence ID" value="TYZ21367.1"/>
    <property type="molecule type" value="Genomic_DNA"/>
</dbReference>
<dbReference type="OrthoDB" id="1665401at2"/>
<protein>
    <recommendedName>
        <fullName evidence="4">Lipoprotein</fullName>
    </recommendedName>
</protein>
<feature type="chain" id="PRO_5039729221" description="Lipoprotein" evidence="1">
    <location>
        <begin position="23"/>
        <end position="141"/>
    </location>
</feature>
<comment type="caution">
    <text evidence="2">The sequence shown here is derived from an EMBL/GenBank/DDBJ whole genome shotgun (WGS) entry which is preliminary data.</text>
</comment>
<evidence type="ECO:0008006" key="4">
    <source>
        <dbReference type="Google" id="ProtNLM"/>
    </source>
</evidence>
<dbReference type="Proteomes" id="UP000323646">
    <property type="component" value="Unassembled WGS sequence"/>
</dbReference>
<sequence>MKKITVIFSACILLLLMATCIAGPFPKHLNGDSDIIQLQQNTYIRKSSVNVIKYAPPEYTISIEVLVGDFDGNITSKYTSKFFYEYDNKNMYYRETGEWIYIHPTSFEAVNTEMRSIGEMAFYLAYGIRFFNCLDDEVYSR</sequence>
<evidence type="ECO:0000313" key="2">
    <source>
        <dbReference type="EMBL" id="TYZ21367.1"/>
    </source>
</evidence>
<evidence type="ECO:0000256" key="1">
    <source>
        <dbReference type="SAM" id="SignalP"/>
    </source>
</evidence>
<keyword evidence="3" id="KW-1185">Reference proteome</keyword>
<reference evidence="2 3" key="1">
    <citation type="submission" date="2019-08" db="EMBL/GenBank/DDBJ databases">
        <title>Selenomonas sp. mPRGC5 and Selenomonas sp. mPRGC8 isolated from ruminal fluid of dairy goat (Capra hircus).</title>
        <authorList>
            <person name="Poothong S."/>
            <person name="Nuengjamnong C."/>
            <person name="Tanasupawat S."/>
        </authorList>
    </citation>
    <scope>NUCLEOTIDE SEQUENCE [LARGE SCALE GENOMIC DNA]</scope>
    <source>
        <strain evidence="3">mPRGC5</strain>
    </source>
</reference>